<dbReference type="EMBL" id="LR796817">
    <property type="protein sequence ID" value="CAB4167524.1"/>
    <property type="molecule type" value="Genomic_DNA"/>
</dbReference>
<sequence length="80" mass="8936">MALEHEMLSKAYDNASSALQKIESHERLCEQRWQEVVAQYKRVEKALNQNNGLWVKVGFGLIAILCSMIAFLASRVGVGG</sequence>
<name>A0A6J5PIU9_9CAUD</name>
<reference evidence="2" key="1">
    <citation type="submission" date="2020-04" db="EMBL/GenBank/DDBJ databases">
        <authorList>
            <person name="Chiriac C."/>
            <person name="Salcher M."/>
            <person name="Ghai R."/>
            <person name="Kavagutti S V."/>
        </authorList>
    </citation>
    <scope>NUCLEOTIDE SEQUENCE</scope>
</reference>
<organism evidence="2">
    <name type="scientific">uncultured Caudovirales phage</name>
    <dbReference type="NCBI Taxonomy" id="2100421"/>
    <lineage>
        <taxon>Viruses</taxon>
        <taxon>Duplodnaviria</taxon>
        <taxon>Heunggongvirae</taxon>
        <taxon>Uroviricota</taxon>
        <taxon>Caudoviricetes</taxon>
        <taxon>Peduoviridae</taxon>
        <taxon>Maltschvirus</taxon>
        <taxon>Maltschvirus maltsch</taxon>
    </lineage>
</organism>
<evidence type="ECO:0000256" key="1">
    <source>
        <dbReference type="SAM" id="Phobius"/>
    </source>
</evidence>
<feature type="transmembrane region" description="Helical" evidence="1">
    <location>
        <begin position="53"/>
        <end position="73"/>
    </location>
</feature>
<evidence type="ECO:0000313" key="2">
    <source>
        <dbReference type="EMBL" id="CAB4167524.1"/>
    </source>
</evidence>
<protein>
    <submittedName>
        <fullName evidence="2">Uncharacterized protein</fullName>
    </submittedName>
</protein>
<keyword evidence="1" id="KW-0812">Transmembrane</keyword>
<keyword evidence="1" id="KW-0472">Membrane</keyword>
<proteinExistence type="predicted"/>
<gene>
    <name evidence="2" type="ORF">UFOVP868_26</name>
</gene>
<keyword evidence="1" id="KW-1133">Transmembrane helix</keyword>
<accession>A0A6J5PIU9</accession>